<dbReference type="AlphaFoldDB" id="A0A4R3NEI5"/>
<feature type="transmembrane region" description="Helical" evidence="1">
    <location>
        <begin position="21"/>
        <end position="42"/>
    </location>
</feature>
<evidence type="ECO:0000313" key="3">
    <source>
        <dbReference type="Proteomes" id="UP000295055"/>
    </source>
</evidence>
<keyword evidence="1" id="KW-1133">Transmembrane helix</keyword>
<dbReference type="EMBL" id="SMAS01000019">
    <property type="protein sequence ID" value="TCT28169.1"/>
    <property type="molecule type" value="Genomic_DNA"/>
</dbReference>
<accession>A0A4R3NEI5</accession>
<sequence length="371" mass="40483">MTTNNTTPQKARQSLSRVLRVQFGWVLLVTVLISGVCARVGWPAPGDAFQSPPIAVTFGVQSLTPSIPVNSSTAFVSQRVTLPDVVCTRCTAEDTWTQTWSASTLTLDSNNSRVEEGWYVFRSGLSGIGIGVRTDKQAPRVREGQGRQVKELGELEVGLVRVERHVEAGLADLPATEFTRVTTFLSVEGEAVYQQVDRIRVSADFRVPTCTSQVGGLHFQLPKVDRGWLRQHVKPGGVAQAFSSLPQLVLANCSENTRNVRLRFIPLSEVMDSTAGPATLLVGQDSEQQTVGVGFVMQYDAEGFGQHQHGTVRWDAKHPVVLSNPTPTTWTGELREGVRVSLQVFYARPDNGLPMGAGNISAKGMYQVSYD</sequence>
<name>A0A4R3NEI5_9GAMM</name>
<comment type="caution">
    <text evidence="2">The sequence shown here is derived from an EMBL/GenBank/DDBJ whole genome shotgun (WGS) entry which is preliminary data.</text>
</comment>
<reference evidence="2 3" key="1">
    <citation type="submission" date="2019-03" db="EMBL/GenBank/DDBJ databases">
        <title>Genomic analyses of the natural microbiome of Caenorhabditis elegans.</title>
        <authorList>
            <person name="Samuel B."/>
        </authorList>
    </citation>
    <scope>NUCLEOTIDE SEQUENCE [LARGE SCALE GENOMIC DNA]</scope>
    <source>
        <strain evidence="2 3">JUb102</strain>
    </source>
</reference>
<dbReference type="Proteomes" id="UP000295055">
    <property type="component" value="Unassembled WGS sequence"/>
</dbReference>
<gene>
    <name evidence="2" type="ORF">EC835_1198</name>
</gene>
<keyword evidence="1" id="KW-0812">Transmembrane</keyword>
<evidence type="ECO:0008006" key="4">
    <source>
        <dbReference type="Google" id="ProtNLM"/>
    </source>
</evidence>
<proteinExistence type="predicted"/>
<organism evidence="2 3">
    <name type="scientific">Providencia alcalifaciens</name>
    <dbReference type="NCBI Taxonomy" id="126385"/>
    <lineage>
        <taxon>Bacteria</taxon>
        <taxon>Pseudomonadati</taxon>
        <taxon>Pseudomonadota</taxon>
        <taxon>Gammaproteobacteria</taxon>
        <taxon>Enterobacterales</taxon>
        <taxon>Morganellaceae</taxon>
        <taxon>Providencia</taxon>
    </lineage>
</organism>
<evidence type="ECO:0000256" key="1">
    <source>
        <dbReference type="SAM" id="Phobius"/>
    </source>
</evidence>
<keyword evidence="1" id="KW-0472">Membrane</keyword>
<protein>
    <recommendedName>
        <fullName evidence="4">Fimbrial protein</fullName>
    </recommendedName>
</protein>
<evidence type="ECO:0000313" key="2">
    <source>
        <dbReference type="EMBL" id="TCT28169.1"/>
    </source>
</evidence>